<dbReference type="GO" id="GO:0060090">
    <property type="term" value="F:molecular adaptor activity"/>
    <property type="evidence" value="ECO:0007669"/>
    <property type="project" value="TreeGrafter"/>
</dbReference>
<feature type="region of interest" description="Disordered" evidence="2">
    <location>
        <begin position="178"/>
        <end position="242"/>
    </location>
</feature>
<keyword evidence="4" id="KW-1185">Reference proteome</keyword>
<dbReference type="GO" id="GO:0098978">
    <property type="term" value="C:glutamatergic synapse"/>
    <property type="evidence" value="ECO:0007669"/>
    <property type="project" value="TreeGrafter"/>
</dbReference>
<reference evidence="3" key="2">
    <citation type="submission" date="2025-09" db="UniProtKB">
        <authorList>
            <consortium name="Ensembl"/>
        </authorList>
    </citation>
    <scope>IDENTIFICATION</scope>
</reference>
<dbReference type="GO" id="GO:0099572">
    <property type="term" value="C:postsynaptic specialization"/>
    <property type="evidence" value="ECO:0007669"/>
    <property type="project" value="TreeGrafter"/>
</dbReference>
<name>A0A3Q0SK12_AMPCI</name>
<dbReference type="PANTHER" id="PTHR12353">
    <property type="entry name" value="DISKS LARGE-ASSOCIATED PROTEIN DAP SAP90/PSD-95-ASSOCIATED PROTEIN"/>
    <property type="match status" value="1"/>
</dbReference>
<feature type="region of interest" description="Disordered" evidence="2">
    <location>
        <begin position="85"/>
        <end position="121"/>
    </location>
</feature>
<evidence type="ECO:0000256" key="1">
    <source>
        <dbReference type="ARBA" id="ARBA00008839"/>
    </source>
</evidence>
<dbReference type="Ensembl" id="ENSACIT00000021213.1">
    <property type="protein sequence ID" value="ENSACIP00000020675.1"/>
    <property type="gene ID" value="ENSACIG00000016038.1"/>
</dbReference>
<feature type="compositionally biased region" description="Low complexity" evidence="2">
    <location>
        <begin position="797"/>
        <end position="806"/>
    </location>
</feature>
<feature type="compositionally biased region" description="Low complexity" evidence="2">
    <location>
        <begin position="230"/>
        <end position="240"/>
    </location>
</feature>
<feature type="region of interest" description="Disordered" evidence="2">
    <location>
        <begin position="786"/>
        <end position="813"/>
    </location>
</feature>
<dbReference type="PANTHER" id="PTHR12353:SF3">
    <property type="entry name" value="DISKS LARGE-ASSOCIATED PROTEIN 2"/>
    <property type="match status" value="1"/>
</dbReference>
<evidence type="ECO:0000313" key="4">
    <source>
        <dbReference type="Proteomes" id="UP000261340"/>
    </source>
</evidence>
<dbReference type="Pfam" id="PF03359">
    <property type="entry name" value="GKAP"/>
    <property type="match status" value="1"/>
</dbReference>
<dbReference type="OMA" id="PYSWSPT"/>
<feature type="region of interest" description="Disordered" evidence="2">
    <location>
        <begin position="382"/>
        <end position="406"/>
    </location>
</feature>
<sequence>MKGLSGGRPVQLQLQLTSPTSVHTCGLAECDHSLDHHHHHGDSRPPSYLLSPTESCPLESHHRCSPRSSIHSECMVMPVSMSATDHSISSSTFPRMHYGSASRDSDNGGPSSHGGSGKMNRIPANLLDQFEKQMPLHRDGFHTLQYQRTSTTTTTTEQRNESPGRIRHLVHSVQKLFTKSHSLEGSSKMNGTKSDSHRESSHHHHHHHQGHHKHSKRSKSKERKSESSSRQRSGGWWSSDDNLDSDSTYRTPSVMSRHPVDHISHCYPDSVHSHMVGDLSLKTSKSNNDVKCSACESISMAPEGKFMKRSSWSTLTVSQAKEAYRKSSLNLEKPMTPTDLKPNLRPCHYLQVPQDEWGGYPGGGKDDEIPCRRMRSSSYVKAMGDEESGESDSSPKTSPQKSVRPDALVKAIIRPRDLLDSQSYHLQATRDMHPSIALDPSTNYNSPKFRSRNQSYMRAVSTLSQASCVSQVSETEINGQFESVCESVFSEVESQAMDALDLPGCFRTRSHSYLRAIQAGYSQDDDCIPPMASTVTSTIRSTTAITYTPSYKKTPPPVPPRTTSKPLISITAQSSTESTQDAYHEGRHPQCGMWASDGISLGLAPGRTLYNSTDSLDSTKAVTIAMEAAGVMAGKRHPSTDSHSSVLTCDKAILVSKAEEYLKTPRSSIGIQVSLRVRVLRSSPYPRILLVEAATDSESESKGSREYHSVGIQVEDEKKGQGRFKRSNSVTAAVQADLELEGFPTMEDKGLQFGGGFQRHSEPSTPTQYGAVRTVRTQGLFSYREDYRTPLEPPSPRESAASPGESGRVSPSLRRDGSWFMQLLHNETKRMEGWCKEMEAEAEENDLTEDILGKIRSAVGSAQLLMSQKFQQFYWLCQQNLDPSAMPRPTSQDLAGFWDLLQLSIDDVTMKFDQLQQIKNNNWRPADSPEKKVRSLPPAPVPKKTVRQKSAMTREKSLDLPDRHRQEARRRLMAAKRAASFRQNSASERADSIEIYIPEAQTRL</sequence>
<reference evidence="3" key="1">
    <citation type="submission" date="2025-08" db="UniProtKB">
        <authorList>
            <consortium name="Ensembl"/>
        </authorList>
    </citation>
    <scope>IDENTIFICATION</scope>
</reference>
<dbReference type="InterPro" id="IPR005026">
    <property type="entry name" value="SAPAP"/>
</dbReference>
<accession>A0A3Q0SK12</accession>
<dbReference type="AlphaFoldDB" id="A0A3Q0SK12"/>
<dbReference type="GeneTree" id="ENSGT00940000157913"/>
<dbReference type="STRING" id="61819.ENSACIP00000020675"/>
<feature type="region of interest" description="Disordered" evidence="2">
    <location>
        <begin position="143"/>
        <end position="166"/>
    </location>
</feature>
<evidence type="ECO:0000313" key="3">
    <source>
        <dbReference type="Ensembl" id="ENSACIP00000020675.1"/>
    </source>
</evidence>
<feature type="compositionally biased region" description="Basic and acidic residues" evidence="2">
    <location>
        <begin position="952"/>
        <end position="965"/>
    </location>
</feature>
<comment type="similarity">
    <text evidence="1">Belongs to the SAPAP family.</text>
</comment>
<feature type="compositionally biased region" description="Basic residues" evidence="2">
    <location>
        <begin position="200"/>
        <end position="222"/>
    </location>
</feature>
<protein>
    <submittedName>
        <fullName evidence="3">DLG associated protein 2</fullName>
    </submittedName>
</protein>
<feature type="region of interest" description="Disordered" evidence="2">
    <location>
        <begin position="922"/>
        <end position="966"/>
    </location>
</feature>
<proteinExistence type="inferred from homology"/>
<organism evidence="3 4">
    <name type="scientific">Amphilophus citrinellus</name>
    <name type="common">Midas cichlid</name>
    <name type="synonym">Cichlasoma citrinellum</name>
    <dbReference type="NCBI Taxonomy" id="61819"/>
    <lineage>
        <taxon>Eukaryota</taxon>
        <taxon>Metazoa</taxon>
        <taxon>Chordata</taxon>
        <taxon>Craniata</taxon>
        <taxon>Vertebrata</taxon>
        <taxon>Euteleostomi</taxon>
        <taxon>Actinopterygii</taxon>
        <taxon>Neopterygii</taxon>
        <taxon>Teleostei</taxon>
        <taxon>Neoteleostei</taxon>
        <taxon>Acanthomorphata</taxon>
        <taxon>Ovalentaria</taxon>
        <taxon>Cichlomorphae</taxon>
        <taxon>Cichliformes</taxon>
        <taxon>Cichlidae</taxon>
        <taxon>New World cichlids</taxon>
        <taxon>Cichlasomatinae</taxon>
        <taxon>Heroini</taxon>
        <taxon>Amphilophus</taxon>
    </lineage>
</organism>
<dbReference type="GO" id="GO:0023052">
    <property type="term" value="P:signaling"/>
    <property type="evidence" value="ECO:0007669"/>
    <property type="project" value="InterPro"/>
</dbReference>
<evidence type="ECO:0000256" key="2">
    <source>
        <dbReference type="SAM" id="MobiDB-lite"/>
    </source>
</evidence>
<dbReference type="Proteomes" id="UP000261340">
    <property type="component" value="Unplaced"/>
</dbReference>
<feature type="compositionally biased region" description="Polar residues" evidence="2">
    <location>
        <begin position="178"/>
        <end position="193"/>
    </location>
</feature>